<dbReference type="PANTHER" id="PTHR43047:SF72">
    <property type="entry name" value="OSMOSENSING HISTIDINE PROTEIN KINASE SLN1"/>
    <property type="match status" value="1"/>
</dbReference>
<dbReference type="SUPFAM" id="SSF55874">
    <property type="entry name" value="ATPase domain of HSP90 chaperone/DNA topoisomerase II/histidine kinase"/>
    <property type="match status" value="1"/>
</dbReference>
<keyword evidence="5 8" id="KW-0418">Kinase</keyword>
<dbReference type="InterPro" id="IPR003594">
    <property type="entry name" value="HATPase_dom"/>
</dbReference>
<dbReference type="Pfam" id="PF00512">
    <property type="entry name" value="HisKA"/>
    <property type="match status" value="1"/>
</dbReference>
<dbReference type="SMART" id="SM00387">
    <property type="entry name" value="HATPase_c"/>
    <property type="match status" value="1"/>
</dbReference>
<dbReference type="EC" id="2.7.13.3" evidence="2"/>
<evidence type="ECO:0000256" key="6">
    <source>
        <dbReference type="ARBA" id="ARBA00023012"/>
    </source>
</evidence>
<evidence type="ECO:0000256" key="1">
    <source>
        <dbReference type="ARBA" id="ARBA00000085"/>
    </source>
</evidence>
<evidence type="ECO:0000259" key="7">
    <source>
        <dbReference type="PROSITE" id="PS50109"/>
    </source>
</evidence>
<keyword evidence="3" id="KW-0597">Phosphoprotein</keyword>
<dbReference type="SUPFAM" id="SSF47384">
    <property type="entry name" value="Homodimeric domain of signal transducing histidine kinase"/>
    <property type="match status" value="1"/>
</dbReference>
<dbReference type="PRINTS" id="PR00344">
    <property type="entry name" value="BCTRLSENSOR"/>
</dbReference>
<accession>A0A4D7CBT9</accession>
<feature type="domain" description="Histidine kinase" evidence="7">
    <location>
        <begin position="140"/>
        <end position="361"/>
    </location>
</feature>
<dbReference type="PROSITE" id="PS50109">
    <property type="entry name" value="HIS_KIN"/>
    <property type="match status" value="1"/>
</dbReference>
<evidence type="ECO:0000313" key="8">
    <source>
        <dbReference type="EMBL" id="QCI79132.1"/>
    </source>
</evidence>
<evidence type="ECO:0000256" key="5">
    <source>
        <dbReference type="ARBA" id="ARBA00022777"/>
    </source>
</evidence>
<dbReference type="Gene3D" id="1.10.287.130">
    <property type="match status" value="1"/>
</dbReference>
<dbReference type="KEGG" id="hgn:E6W36_04865"/>
<dbReference type="PANTHER" id="PTHR43047">
    <property type="entry name" value="TWO-COMPONENT HISTIDINE PROTEIN KINASE"/>
    <property type="match status" value="1"/>
</dbReference>
<dbReference type="GO" id="GO:0005886">
    <property type="term" value="C:plasma membrane"/>
    <property type="evidence" value="ECO:0007669"/>
    <property type="project" value="TreeGrafter"/>
</dbReference>
<organism evidence="8 9">
    <name type="scientific">Hankyongella ginsenosidimutans</name>
    <dbReference type="NCBI Taxonomy" id="1763828"/>
    <lineage>
        <taxon>Bacteria</taxon>
        <taxon>Pseudomonadati</taxon>
        <taxon>Pseudomonadota</taxon>
        <taxon>Alphaproteobacteria</taxon>
        <taxon>Sphingomonadales</taxon>
        <taxon>Sphingomonadaceae</taxon>
        <taxon>Hankyongella</taxon>
    </lineage>
</organism>
<dbReference type="SUPFAM" id="SSF55785">
    <property type="entry name" value="PYP-like sensor domain (PAS domain)"/>
    <property type="match status" value="1"/>
</dbReference>
<dbReference type="SMART" id="SM00388">
    <property type="entry name" value="HisKA"/>
    <property type="match status" value="1"/>
</dbReference>
<dbReference type="CDD" id="cd00082">
    <property type="entry name" value="HisKA"/>
    <property type="match status" value="1"/>
</dbReference>
<dbReference type="InterPro" id="IPR005467">
    <property type="entry name" value="His_kinase_dom"/>
</dbReference>
<dbReference type="InterPro" id="IPR003661">
    <property type="entry name" value="HisK_dim/P_dom"/>
</dbReference>
<dbReference type="Pfam" id="PF02518">
    <property type="entry name" value="HATPase_c"/>
    <property type="match status" value="1"/>
</dbReference>
<dbReference type="GO" id="GO:0000155">
    <property type="term" value="F:phosphorelay sensor kinase activity"/>
    <property type="evidence" value="ECO:0007669"/>
    <property type="project" value="InterPro"/>
</dbReference>
<dbReference type="InterPro" id="IPR036097">
    <property type="entry name" value="HisK_dim/P_sf"/>
</dbReference>
<sequence>MENHDSAKPEALTDTRLADLAAVSDARFHSLAYMVEQAVIVTDANNIVRFANPAADQLFECAPGRMRGPFPLPMRSTKSGVVEVALPSGRLARLSTQISATVWDGGIGWLGTFREVAKELPDARAIEDTLQSMRARFLAHLSHEMRTPLNSIIGFTEAMMLELFGPLGSARYSDYARTVLGEAERLLQLTNDLLDLSRAESADLRIEESVFDLAEVILELAPSARTLSRGGKAQLSFGTVEPVLLRADRDKIRAVLAHLVGNSLAFTPATGSVTISAQLTSERRLVIRVIDTGRGFDADQLAQAFRPFPRVLSAELADPQAGIGVGLALVRRYIELHGGAVRIESEPGQGTTVICMLPRIAWRSMCRPSRPRTRAVFDLTESDRRSSLLFCRDFLTSR</sequence>
<gene>
    <name evidence="8" type="ORF">E6W36_04865</name>
</gene>
<reference evidence="9" key="1">
    <citation type="submission" date="2019-04" db="EMBL/GenBank/DDBJ databases">
        <title>Complete genome sequence of Sphingomonas sp. W1-2-3.</title>
        <authorList>
            <person name="Im W.T."/>
        </authorList>
    </citation>
    <scope>NUCLEOTIDE SEQUENCE [LARGE SCALE GENOMIC DNA]</scope>
    <source>
        <strain evidence="9">W1-2-3</strain>
    </source>
</reference>
<dbReference type="EMBL" id="CP039704">
    <property type="protein sequence ID" value="QCI79132.1"/>
    <property type="molecule type" value="Genomic_DNA"/>
</dbReference>
<dbReference type="GO" id="GO:0009927">
    <property type="term" value="F:histidine phosphotransfer kinase activity"/>
    <property type="evidence" value="ECO:0007669"/>
    <property type="project" value="TreeGrafter"/>
</dbReference>
<dbReference type="Proteomes" id="UP000298714">
    <property type="component" value="Chromosome"/>
</dbReference>
<evidence type="ECO:0000256" key="3">
    <source>
        <dbReference type="ARBA" id="ARBA00022553"/>
    </source>
</evidence>
<keyword evidence="6" id="KW-0902">Two-component regulatory system</keyword>
<dbReference type="Gene3D" id="3.30.565.10">
    <property type="entry name" value="Histidine kinase-like ATPase, C-terminal domain"/>
    <property type="match status" value="1"/>
</dbReference>
<evidence type="ECO:0000256" key="4">
    <source>
        <dbReference type="ARBA" id="ARBA00022679"/>
    </source>
</evidence>
<evidence type="ECO:0000256" key="2">
    <source>
        <dbReference type="ARBA" id="ARBA00012438"/>
    </source>
</evidence>
<name>A0A4D7CBT9_9SPHN</name>
<dbReference type="AlphaFoldDB" id="A0A4D7CBT9"/>
<dbReference type="InterPro" id="IPR035965">
    <property type="entry name" value="PAS-like_dom_sf"/>
</dbReference>
<proteinExistence type="predicted"/>
<comment type="catalytic activity">
    <reaction evidence="1">
        <text>ATP + protein L-histidine = ADP + protein N-phospho-L-histidine.</text>
        <dbReference type="EC" id="2.7.13.3"/>
    </reaction>
</comment>
<keyword evidence="9" id="KW-1185">Reference proteome</keyword>
<dbReference type="InterPro" id="IPR004358">
    <property type="entry name" value="Sig_transdc_His_kin-like_C"/>
</dbReference>
<dbReference type="InterPro" id="IPR036890">
    <property type="entry name" value="HATPase_C_sf"/>
</dbReference>
<evidence type="ECO:0000313" key="9">
    <source>
        <dbReference type="Proteomes" id="UP000298714"/>
    </source>
</evidence>
<dbReference type="FunFam" id="1.10.287.130:FF:000001">
    <property type="entry name" value="Two-component sensor histidine kinase"/>
    <property type="match status" value="1"/>
</dbReference>
<protein>
    <recommendedName>
        <fullName evidence="2">histidine kinase</fullName>
        <ecNumber evidence="2">2.7.13.3</ecNumber>
    </recommendedName>
</protein>
<keyword evidence="4" id="KW-0808">Transferase</keyword>